<dbReference type="PROSITE" id="PS50011">
    <property type="entry name" value="PROTEIN_KINASE_DOM"/>
    <property type="match status" value="1"/>
</dbReference>
<evidence type="ECO:0000256" key="6">
    <source>
        <dbReference type="PROSITE-ProRule" id="PRU10141"/>
    </source>
</evidence>
<dbReference type="InterPro" id="IPR017441">
    <property type="entry name" value="Protein_kinase_ATP_BS"/>
</dbReference>
<keyword evidence="1 7" id="KW-0723">Serine/threonine-protein kinase</keyword>
<protein>
    <recommendedName>
        <fullName evidence="8">Mitogen-activated protein kinase</fullName>
        <ecNumber evidence="8">2.7.11.24</ecNumber>
    </recommendedName>
</protein>
<dbReference type="PROSITE" id="PS00107">
    <property type="entry name" value="PROTEIN_KINASE_ATP"/>
    <property type="match status" value="1"/>
</dbReference>
<reference evidence="11 12" key="1">
    <citation type="submission" date="2014-06" db="EMBL/GenBank/DDBJ databases">
        <authorList>
            <person name="Swart Estienne"/>
        </authorList>
    </citation>
    <scope>NUCLEOTIDE SEQUENCE [LARGE SCALE GENOMIC DNA]</scope>
    <source>
        <strain evidence="11 12">130c</strain>
    </source>
</reference>
<dbReference type="OMA" id="QICILGQ"/>
<dbReference type="InterPro" id="IPR003527">
    <property type="entry name" value="MAP_kinase_CS"/>
</dbReference>
<dbReference type="SMART" id="SM00220">
    <property type="entry name" value="S_TKc"/>
    <property type="match status" value="1"/>
</dbReference>
<dbReference type="Gene3D" id="3.30.200.20">
    <property type="entry name" value="Phosphorylase Kinase, domain 1"/>
    <property type="match status" value="1"/>
</dbReference>
<comment type="cofactor">
    <cofactor evidence="8">
        <name>Mg(2+)</name>
        <dbReference type="ChEBI" id="CHEBI:18420"/>
    </cofactor>
</comment>
<dbReference type="InParanoid" id="A0A078AN52"/>
<evidence type="ECO:0000256" key="1">
    <source>
        <dbReference type="ARBA" id="ARBA00022527"/>
    </source>
</evidence>
<accession>A0A078AN52</accession>
<keyword evidence="4 8" id="KW-0418">Kinase</keyword>
<keyword evidence="12" id="KW-1185">Reference proteome</keyword>
<dbReference type="PANTHER" id="PTHR24055">
    <property type="entry name" value="MITOGEN-ACTIVATED PROTEIN KINASE"/>
    <property type="match status" value="1"/>
</dbReference>
<dbReference type="Gene3D" id="1.10.510.10">
    <property type="entry name" value="Transferase(Phosphotransferase) domain 1"/>
    <property type="match status" value="1"/>
</dbReference>
<evidence type="ECO:0000256" key="8">
    <source>
        <dbReference type="RuleBase" id="RU361165"/>
    </source>
</evidence>
<dbReference type="OrthoDB" id="339325at2759"/>
<feature type="binding site" evidence="6">
    <location>
        <position position="66"/>
    </location>
    <ligand>
        <name>ATP</name>
        <dbReference type="ChEBI" id="CHEBI:30616"/>
    </ligand>
</feature>
<dbReference type="GO" id="GO:0005524">
    <property type="term" value="F:ATP binding"/>
    <property type="evidence" value="ECO:0007669"/>
    <property type="project" value="UniProtKB-UniRule"/>
</dbReference>
<dbReference type="InterPro" id="IPR000719">
    <property type="entry name" value="Prot_kinase_dom"/>
</dbReference>
<organism evidence="11 12">
    <name type="scientific">Stylonychia lemnae</name>
    <name type="common">Ciliate</name>
    <dbReference type="NCBI Taxonomy" id="5949"/>
    <lineage>
        <taxon>Eukaryota</taxon>
        <taxon>Sar</taxon>
        <taxon>Alveolata</taxon>
        <taxon>Ciliophora</taxon>
        <taxon>Intramacronucleata</taxon>
        <taxon>Spirotrichea</taxon>
        <taxon>Stichotrichia</taxon>
        <taxon>Sporadotrichida</taxon>
        <taxon>Oxytrichidae</taxon>
        <taxon>Stylonychinae</taxon>
        <taxon>Stylonychia</taxon>
    </lineage>
</organism>
<evidence type="ECO:0000256" key="2">
    <source>
        <dbReference type="ARBA" id="ARBA00022679"/>
    </source>
</evidence>
<feature type="compositionally biased region" description="Low complexity" evidence="9">
    <location>
        <begin position="413"/>
        <end position="423"/>
    </location>
</feature>
<dbReference type="InterPro" id="IPR011009">
    <property type="entry name" value="Kinase-like_dom_sf"/>
</dbReference>
<evidence type="ECO:0000256" key="7">
    <source>
        <dbReference type="RuleBase" id="RU000304"/>
    </source>
</evidence>
<dbReference type="SUPFAM" id="SSF56112">
    <property type="entry name" value="Protein kinase-like (PK-like)"/>
    <property type="match status" value="1"/>
</dbReference>
<evidence type="ECO:0000313" key="12">
    <source>
        <dbReference type="Proteomes" id="UP000039865"/>
    </source>
</evidence>
<comment type="similarity">
    <text evidence="8">Belongs to the protein kinase superfamily. Ser/Thr protein kinase family. MAP kinase subfamily.</text>
</comment>
<feature type="domain" description="Protein kinase" evidence="10">
    <location>
        <begin position="35"/>
        <end position="330"/>
    </location>
</feature>
<gene>
    <name evidence="11" type="primary">Contig6551.g7007</name>
    <name evidence="11" type="ORF">STYLEM_11822</name>
</gene>
<evidence type="ECO:0000256" key="5">
    <source>
        <dbReference type="ARBA" id="ARBA00022840"/>
    </source>
</evidence>
<name>A0A078AN52_STYLE</name>
<evidence type="ECO:0000256" key="9">
    <source>
        <dbReference type="SAM" id="MobiDB-lite"/>
    </source>
</evidence>
<evidence type="ECO:0000256" key="4">
    <source>
        <dbReference type="ARBA" id="ARBA00022777"/>
    </source>
</evidence>
<sequence length="432" mass="50320">MLLKQFIAETFQNLPQYKFYQTQEPKEMLLIDKKYEVLKSIGSGATSVVVKASKNGNQEEIVAVKKINKVFDHQAFAHRAMRELRILRLLNDHENILKIHEIMIPSDIKGFNELYIVSDYMDSDLHDIIRINENITREHKQFFMYQLLRGLKYIHSAGIIHRDIKPQNLLINKSCELKICDFGLSTVKSQSINKNYELTGYVVTRWFRAPELLLKYQSKTYSSQIDMWSVGCVMAELYLRKVIFGEKDLTRQIQRIISLLGVPPQHIMDKIQDQRIRDFIIEAGKKTKKVTFKEVLPGIEPDALDLLQKLLEYDPAKRITAQDALKHPFFAELHVPNDEPTAESVNYFDFEFENYTLQKGTLRKLIIDEIILYHSEKALKFYQQCKKKYPSGILEKFYTANEDQLSENDSMSDTDTQSSSTTHSPEKDVTMS</sequence>
<keyword evidence="3 6" id="KW-0547">Nucleotide-binding</keyword>
<keyword evidence="5 6" id="KW-0067">ATP-binding</keyword>
<evidence type="ECO:0000313" key="11">
    <source>
        <dbReference type="EMBL" id="CDW82787.1"/>
    </source>
</evidence>
<dbReference type="GO" id="GO:0004707">
    <property type="term" value="F:MAP kinase activity"/>
    <property type="evidence" value="ECO:0007669"/>
    <property type="project" value="UniProtKB-EC"/>
</dbReference>
<dbReference type="Pfam" id="PF00069">
    <property type="entry name" value="Pkinase"/>
    <property type="match status" value="1"/>
</dbReference>
<keyword evidence="2 8" id="KW-0808">Transferase</keyword>
<dbReference type="EC" id="2.7.11.24" evidence="8"/>
<proteinExistence type="inferred from homology"/>
<dbReference type="InterPro" id="IPR008271">
    <property type="entry name" value="Ser/Thr_kinase_AS"/>
</dbReference>
<dbReference type="PROSITE" id="PS00108">
    <property type="entry name" value="PROTEIN_KINASE_ST"/>
    <property type="match status" value="1"/>
</dbReference>
<dbReference type="AlphaFoldDB" id="A0A078AN52"/>
<feature type="region of interest" description="Disordered" evidence="9">
    <location>
        <begin position="404"/>
        <end position="432"/>
    </location>
</feature>
<evidence type="ECO:0000259" key="10">
    <source>
        <dbReference type="PROSITE" id="PS50011"/>
    </source>
</evidence>
<comment type="activity regulation">
    <text evidence="8">Activated by threonine and tyrosine phosphorylation.</text>
</comment>
<dbReference type="Proteomes" id="UP000039865">
    <property type="component" value="Unassembled WGS sequence"/>
</dbReference>
<dbReference type="InterPro" id="IPR050117">
    <property type="entry name" value="MAPK"/>
</dbReference>
<dbReference type="EMBL" id="CCKQ01011246">
    <property type="protein sequence ID" value="CDW82787.1"/>
    <property type="molecule type" value="Genomic_DNA"/>
</dbReference>
<dbReference type="PROSITE" id="PS01351">
    <property type="entry name" value="MAPK"/>
    <property type="match status" value="1"/>
</dbReference>
<comment type="catalytic activity">
    <reaction evidence="8">
        <text>L-threonyl-[protein] + ATP = O-phospho-L-threonyl-[protein] + ADP + H(+)</text>
        <dbReference type="Rhea" id="RHEA:46608"/>
        <dbReference type="Rhea" id="RHEA-COMP:11060"/>
        <dbReference type="Rhea" id="RHEA-COMP:11605"/>
        <dbReference type="ChEBI" id="CHEBI:15378"/>
        <dbReference type="ChEBI" id="CHEBI:30013"/>
        <dbReference type="ChEBI" id="CHEBI:30616"/>
        <dbReference type="ChEBI" id="CHEBI:61977"/>
        <dbReference type="ChEBI" id="CHEBI:456216"/>
        <dbReference type="EC" id="2.7.11.24"/>
    </reaction>
</comment>
<dbReference type="FunFam" id="1.10.510.10:FF:000098">
    <property type="entry name" value="Mitogen-activated protein kinase 1"/>
    <property type="match status" value="1"/>
</dbReference>
<dbReference type="CDD" id="cd07834">
    <property type="entry name" value="STKc_MAPK"/>
    <property type="match status" value="1"/>
</dbReference>
<keyword evidence="8" id="KW-0460">Magnesium</keyword>
<evidence type="ECO:0000256" key="3">
    <source>
        <dbReference type="ARBA" id="ARBA00022741"/>
    </source>
</evidence>